<gene>
    <name evidence="1" type="ORF">YRYPWZST_CDS0117</name>
</gene>
<name>A0AAU8GGB0_9CAUD</name>
<dbReference type="EMBL" id="PP856722">
    <property type="protein sequence ID" value="XCH40518.1"/>
    <property type="molecule type" value="Genomic_DNA"/>
</dbReference>
<proteinExistence type="predicted"/>
<evidence type="ECO:0000313" key="1">
    <source>
        <dbReference type="EMBL" id="XCH40518.1"/>
    </source>
</evidence>
<sequence length="202" mass="22007">MLLQADKVSGIYPIDQANPSRAFTSYGTPAGQSTVQAKFGQYSFDCRNGGFQMSGTVKPDLAFAKGDPFTIEFWSYNTAVDSATWWMYFNTGTSSCLKTYQSTIYLQDNSVSVQVGALSKIPTNQWNHIAIVYDGVNLQFYVNGTRIASQASAGGWSTSSAFARVMGGEGTAKCFMDQFRISGVARYSGTTFPVPTVPFEID</sequence>
<dbReference type="SUPFAM" id="SSF49899">
    <property type="entry name" value="Concanavalin A-like lectins/glucanases"/>
    <property type="match status" value="1"/>
</dbReference>
<organism evidence="1">
    <name type="scientific">Salmonella phage vB_SEnST11_KE23</name>
    <dbReference type="NCBI Taxonomy" id="3161174"/>
    <lineage>
        <taxon>Viruses</taxon>
        <taxon>Duplodnaviria</taxon>
        <taxon>Heunggongvirae</taxon>
        <taxon>Uroviricota</taxon>
        <taxon>Caudoviricetes</taxon>
        <taxon>Vequintavirinae</taxon>
        <taxon>Seunavirus</taxon>
    </lineage>
</organism>
<protein>
    <recommendedName>
        <fullName evidence="2">LamG-like jellyroll fold domain-containing protein</fullName>
    </recommendedName>
</protein>
<dbReference type="Pfam" id="PF13385">
    <property type="entry name" value="Laminin_G_3"/>
    <property type="match status" value="1"/>
</dbReference>
<reference evidence="1" key="1">
    <citation type="submission" date="2024-05" db="EMBL/GenBank/DDBJ databases">
        <authorList>
            <person name="Mugo M.M."/>
            <person name="Musyoki A.M."/>
            <person name="Makumi A.M."/>
            <person name="Mutai I."/>
            <person name="Drechsel O."/>
            <person name="Kering K.K."/>
            <person name="Muturi P."/>
            <person name="Mbae C.K."/>
            <person name="Kariuki S.M."/>
        </authorList>
    </citation>
    <scope>NUCLEOTIDE SEQUENCE</scope>
</reference>
<dbReference type="Gene3D" id="2.60.120.200">
    <property type="match status" value="1"/>
</dbReference>
<dbReference type="InterPro" id="IPR013320">
    <property type="entry name" value="ConA-like_dom_sf"/>
</dbReference>
<accession>A0AAU8GGB0</accession>
<evidence type="ECO:0008006" key="2">
    <source>
        <dbReference type="Google" id="ProtNLM"/>
    </source>
</evidence>